<proteinExistence type="predicted"/>
<evidence type="ECO:0000313" key="2">
    <source>
        <dbReference type="EMBL" id="KAJ8410467.1"/>
    </source>
</evidence>
<reference evidence="2" key="1">
    <citation type="journal article" date="2023" name="Science">
        <title>Genome structures resolve the early diversification of teleost fishes.</title>
        <authorList>
            <person name="Parey E."/>
            <person name="Louis A."/>
            <person name="Montfort J."/>
            <person name="Bouchez O."/>
            <person name="Roques C."/>
            <person name="Iampietro C."/>
            <person name="Lluch J."/>
            <person name="Castinel A."/>
            <person name="Donnadieu C."/>
            <person name="Desvignes T."/>
            <person name="Floi Bucao C."/>
            <person name="Jouanno E."/>
            <person name="Wen M."/>
            <person name="Mejri S."/>
            <person name="Dirks R."/>
            <person name="Jansen H."/>
            <person name="Henkel C."/>
            <person name="Chen W.J."/>
            <person name="Zahm M."/>
            <person name="Cabau C."/>
            <person name="Klopp C."/>
            <person name="Thompson A.W."/>
            <person name="Robinson-Rechavi M."/>
            <person name="Braasch I."/>
            <person name="Lecointre G."/>
            <person name="Bobe J."/>
            <person name="Postlethwait J.H."/>
            <person name="Berthelot C."/>
            <person name="Roest Crollius H."/>
            <person name="Guiguen Y."/>
        </authorList>
    </citation>
    <scope>NUCLEOTIDE SEQUENCE</scope>
    <source>
        <strain evidence="2">NC1722</strain>
    </source>
</reference>
<dbReference type="EMBL" id="JAINUG010000026">
    <property type="protein sequence ID" value="KAJ8410467.1"/>
    <property type="molecule type" value="Genomic_DNA"/>
</dbReference>
<gene>
    <name evidence="2" type="ORF">AAFF_G00193710</name>
</gene>
<accession>A0AAD7SYJ5</accession>
<feature type="region of interest" description="Disordered" evidence="1">
    <location>
        <begin position="39"/>
        <end position="63"/>
    </location>
</feature>
<dbReference type="Proteomes" id="UP001221898">
    <property type="component" value="Unassembled WGS sequence"/>
</dbReference>
<keyword evidence="3" id="KW-1185">Reference proteome</keyword>
<evidence type="ECO:0000313" key="3">
    <source>
        <dbReference type="Proteomes" id="UP001221898"/>
    </source>
</evidence>
<name>A0AAD7SYJ5_9TELE</name>
<organism evidence="2 3">
    <name type="scientific">Aldrovandia affinis</name>
    <dbReference type="NCBI Taxonomy" id="143900"/>
    <lineage>
        <taxon>Eukaryota</taxon>
        <taxon>Metazoa</taxon>
        <taxon>Chordata</taxon>
        <taxon>Craniata</taxon>
        <taxon>Vertebrata</taxon>
        <taxon>Euteleostomi</taxon>
        <taxon>Actinopterygii</taxon>
        <taxon>Neopterygii</taxon>
        <taxon>Teleostei</taxon>
        <taxon>Notacanthiformes</taxon>
        <taxon>Halosauridae</taxon>
        <taxon>Aldrovandia</taxon>
    </lineage>
</organism>
<protein>
    <submittedName>
        <fullName evidence="2">Uncharacterized protein</fullName>
    </submittedName>
</protein>
<comment type="caution">
    <text evidence="2">The sequence shown here is derived from an EMBL/GenBank/DDBJ whole genome shotgun (WGS) entry which is preliminary data.</text>
</comment>
<dbReference type="AlphaFoldDB" id="A0AAD7SYJ5"/>
<sequence>MVLSLPDLGRGLEEHFAEDELWWDHGVEESLLAMAEVRWDTQPSPNVDRSRDGGGGVSVVPEERAPSAQYVLASHCG</sequence>
<evidence type="ECO:0000256" key="1">
    <source>
        <dbReference type="SAM" id="MobiDB-lite"/>
    </source>
</evidence>